<dbReference type="Proteomes" id="UP000186230">
    <property type="component" value="Chromosome"/>
</dbReference>
<dbReference type="KEGG" id="gfl:GRFL_0564"/>
<dbReference type="AlphaFoldDB" id="A0A1L7I107"/>
<proteinExistence type="predicted"/>
<organism evidence="1 2">
    <name type="scientific">Christiangramia flava JLT2011</name>
    <dbReference type="NCBI Taxonomy" id="1229726"/>
    <lineage>
        <taxon>Bacteria</taxon>
        <taxon>Pseudomonadati</taxon>
        <taxon>Bacteroidota</taxon>
        <taxon>Flavobacteriia</taxon>
        <taxon>Flavobacteriales</taxon>
        <taxon>Flavobacteriaceae</taxon>
        <taxon>Christiangramia</taxon>
    </lineage>
</organism>
<evidence type="ECO:0000313" key="2">
    <source>
        <dbReference type="Proteomes" id="UP000186230"/>
    </source>
</evidence>
<reference evidence="1 2" key="1">
    <citation type="submission" date="2016-07" db="EMBL/GenBank/DDBJ databases">
        <title>Multi-omics approach to identify versatile polysaccharide utilization systems of a marine flavobacterium Gramella flava.</title>
        <authorList>
            <person name="Tang K."/>
        </authorList>
    </citation>
    <scope>NUCLEOTIDE SEQUENCE [LARGE SCALE GENOMIC DNA]</scope>
    <source>
        <strain evidence="1 2">JLT2011</strain>
    </source>
</reference>
<protein>
    <submittedName>
        <fullName evidence="1">Uncharacterized protein</fullName>
    </submittedName>
</protein>
<keyword evidence="2" id="KW-1185">Reference proteome</keyword>
<sequence length="39" mass="4631">MNLIYWPYILFGDWSLLEAYYKRKGIESPIDIPVGIWAV</sequence>
<dbReference type="EMBL" id="CP016359">
    <property type="protein sequence ID" value="APU67288.1"/>
    <property type="molecule type" value="Genomic_DNA"/>
</dbReference>
<gene>
    <name evidence="1" type="ORF">GRFL_0564</name>
</gene>
<name>A0A1L7I107_9FLAO</name>
<accession>A0A1L7I107</accession>
<evidence type="ECO:0000313" key="1">
    <source>
        <dbReference type="EMBL" id="APU67288.1"/>
    </source>
</evidence>